<proteinExistence type="predicted"/>
<protein>
    <submittedName>
        <fullName evidence="2">Uncharacterized protein</fullName>
    </submittedName>
</protein>
<accession>A0AAF0TFE3</accession>
<dbReference type="EMBL" id="CP133614">
    <property type="protein sequence ID" value="WMV18352.1"/>
    <property type="molecule type" value="Genomic_DNA"/>
</dbReference>
<evidence type="ECO:0000313" key="2">
    <source>
        <dbReference type="EMBL" id="WMV18352.1"/>
    </source>
</evidence>
<keyword evidence="1" id="KW-0812">Transmembrane</keyword>
<keyword evidence="3" id="KW-1185">Reference proteome</keyword>
<feature type="transmembrane region" description="Helical" evidence="1">
    <location>
        <begin position="111"/>
        <end position="132"/>
    </location>
</feature>
<keyword evidence="1" id="KW-1133">Transmembrane helix</keyword>
<sequence length="133" mass="15384">MSILYRFDPNFKSYNYLISVNAPKCFDDLLTSAGTWSSAEYARPVSICCIVIKVVASGSWWGCRVLHQSEAMRVFVHWIIILLVQYIQLTNNKNIIHSKRDISSFKNSKDLIECFICFLYRLLLCLLVIVLIL</sequence>
<evidence type="ECO:0000256" key="1">
    <source>
        <dbReference type="SAM" id="Phobius"/>
    </source>
</evidence>
<keyword evidence="1" id="KW-0472">Membrane</keyword>
<organism evidence="2 3">
    <name type="scientific">Solanum verrucosum</name>
    <dbReference type="NCBI Taxonomy" id="315347"/>
    <lineage>
        <taxon>Eukaryota</taxon>
        <taxon>Viridiplantae</taxon>
        <taxon>Streptophyta</taxon>
        <taxon>Embryophyta</taxon>
        <taxon>Tracheophyta</taxon>
        <taxon>Spermatophyta</taxon>
        <taxon>Magnoliopsida</taxon>
        <taxon>eudicotyledons</taxon>
        <taxon>Gunneridae</taxon>
        <taxon>Pentapetalae</taxon>
        <taxon>asterids</taxon>
        <taxon>lamiids</taxon>
        <taxon>Solanales</taxon>
        <taxon>Solanaceae</taxon>
        <taxon>Solanoideae</taxon>
        <taxon>Solaneae</taxon>
        <taxon>Solanum</taxon>
    </lineage>
</organism>
<feature type="transmembrane region" description="Helical" evidence="1">
    <location>
        <begin position="71"/>
        <end position="90"/>
    </location>
</feature>
<dbReference type="AlphaFoldDB" id="A0AAF0TFE3"/>
<name>A0AAF0TFE3_SOLVR</name>
<evidence type="ECO:0000313" key="3">
    <source>
        <dbReference type="Proteomes" id="UP001234989"/>
    </source>
</evidence>
<reference evidence="2" key="1">
    <citation type="submission" date="2023-08" db="EMBL/GenBank/DDBJ databases">
        <title>A de novo genome assembly of Solanum verrucosum Schlechtendal, a Mexican diploid species geographically isolated from the other diploid A-genome species in potato relatives.</title>
        <authorList>
            <person name="Hosaka K."/>
        </authorList>
    </citation>
    <scope>NUCLEOTIDE SEQUENCE</scope>
    <source>
        <tissue evidence="2">Young leaves</tissue>
    </source>
</reference>
<gene>
    <name evidence="2" type="ORF">MTR67_011737</name>
</gene>
<dbReference type="Proteomes" id="UP001234989">
    <property type="component" value="Chromosome 3"/>
</dbReference>